<organism evidence="2 3">
    <name type="scientific">Ancylostoma duodenale</name>
    <dbReference type="NCBI Taxonomy" id="51022"/>
    <lineage>
        <taxon>Eukaryota</taxon>
        <taxon>Metazoa</taxon>
        <taxon>Ecdysozoa</taxon>
        <taxon>Nematoda</taxon>
        <taxon>Chromadorea</taxon>
        <taxon>Rhabditida</taxon>
        <taxon>Rhabditina</taxon>
        <taxon>Rhabditomorpha</taxon>
        <taxon>Strongyloidea</taxon>
        <taxon>Ancylostomatidae</taxon>
        <taxon>Ancylostomatinae</taxon>
        <taxon>Ancylostoma</taxon>
    </lineage>
</organism>
<dbReference type="OrthoDB" id="10567223at2759"/>
<evidence type="ECO:0000313" key="2">
    <source>
        <dbReference type="EMBL" id="KIH46139.1"/>
    </source>
</evidence>
<proteinExistence type="predicted"/>
<gene>
    <name evidence="2" type="ORF">ANCDUO_23810</name>
</gene>
<accession>A0A0C2FHA9</accession>
<keyword evidence="1" id="KW-0732">Signal</keyword>
<evidence type="ECO:0000256" key="1">
    <source>
        <dbReference type="SAM" id="SignalP"/>
    </source>
</evidence>
<keyword evidence="3" id="KW-1185">Reference proteome</keyword>
<evidence type="ECO:0000313" key="3">
    <source>
        <dbReference type="Proteomes" id="UP000054047"/>
    </source>
</evidence>
<sequence>MLFRMFVFALPIILTLVATECQARPQGGYGFGYPYDSYSRERFSDRRPYGREGIFMCLGREGFSGPGGFGGPGRFGVPGGFGSPGGFGGPGSFGGPGGFGGSGGLVNPGRYGGSGPYGPGELPYQGNFGSGGYLPGGYAGGNGPVPVPI</sequence>
<dbReference type="AlphaFoldDB" id="A0A0C2FHA9"/>
<dbReference type="EMBL" id="KN770022">
    <property type="protein sequence ID" value="KIH46139.1"/>
    <property type="molecule type" value="Genomic_DNA"/>
</dbReference>
<protein>
    <submittedName>
        <fullName evidence="2">Uncharacterized protein</fullName>
    </submittedName>
</protein>
<dbReference type="Proteomes" id="UP000054047">
    <property type="component" value="Unassembled WGS sequence"/>
</dbReference>
<feature type="chain" id="PRO_5002148527" evidence="1">
    <location>
        <begin position="24"/>
        <end position="149"/>
    </location>
</feature>
<name>A0A0C2FHA9_9BILA</name>
<reference evidence="2 3" key="1">
    <citation type="submission" date="2013-12" db="EMBL/GenBank/DDBJ databases">
        <title>Draft genome of the parsitic nematode Ancylostoma duodenale.</title>
        <authorList>
            <person name="Mitreva M."/>
        </authorList>
    </citation>
    <scope>NUCLEOTIDE SEQUENCE [LARGE SCALE GENOMIC DNA]</scope>
    <source>
        <strain evidence="2 3">Zhejiang</strain>
    </source>
</reference>
<feature type="signal peptide" evidence="1">
    <location>
        <begin position="1"/>
        <end position="23"/>
    </location>
</feature>